<reference evidence="3" key="1">
    <citation type="journal article" date="2013" name="Genome Announc.">
        <title>Draft genome sequence of the grapevine dieback fungus Eutypa lata UCR-EL1.</title>
        <authorList>
            <person name="Blanco-Ulate B."/>
            <person name="Rolshausen P.E."/>
            <person name="Cantu D."/>
        </authorList>
    </citation>
    <scope>NUCLEOTIDE SEQUENCE [LARGE SCALE GENOMIC DNA]</scope>
    <source>
        <strain evidence="3">UCR-EL1</strain>
    </source>
</reference>
<dbReference type="KEGG" id="ela:UCREL1_355"/>
<sequence>MADSSFIQLNGPNRNPGPGGPPPPPGHSNPRAGPQQFPTHQQQHMAMPRGPPMFPRDQLPPDLRLGRTVEVTDVSEEFLSDTDMRNKLAEFAVYRFEKMPQQSPYNEDGELQLPTWDKAVRTQVTGMSQRQIATEIRHLDQRSNSVLEKKSALSTTLQRQIDKARDNLVAHEGPQDPIYYQWVLAQLDHQLREIPRSLANRGKIYSSHRSKSNSAKKRAVYASYGHKKKQYERISLTAYFRREPRPNVNIKALWDIKRLQTMNGNHQPWPPVLNQMPHPGGPPGPDNTEEDVEGHHEEARLFKIKIGDQHHNRAVRLIQVQVVDLGVIHDIRQLFLAEPP</sequence>
<protein>
    <submittedName>
        <fullName evidence="2">Uncharacterized protein</fullName>
    </submittedName>
</protein>
<name>M7T6T9_EUTLA</name>
<dbReference type="Proteomes" id="UP000012174">
    <property type="component" value="Unassembled WGS sequence"/>
</dbReference>
<keyword evidence="3" id="KW-1185">Reference proteome</keyword>
<dbReference type="HOGENOM" id="CLU_816441_0_0_1"/>
<evidence type="ECO:0000313" key="3">
    <source>
        <dbReference type="Proteomes" id="UP000012174"/>
    </source>
</evidence>
<feature type="region of interest" description="Disordered" evidence="1">
    <location>
        <begin position="1"/>
        <end position="56"/>
    </location>
</feature>
<feature type="compositionally biased region" description="Pro residues" evidence="1">
    <location>
        <begin position="18"/>
        <end position="27"/>
    </location>
</feature>
<dbReference type="EMBL" id="KB705422">
    <property type="protein sequence ID" value="EMR72588.1"/>
    <property type="molecule type" value="Genomic_DNA"/>
</dbReference>
<evidence type="ECO:0000313" key="2">
    <source>
        <dbReference type="EMBL" id="EMR72588.1"/>
    </source>
</evidence>
<accession>M7T6T9</accession>
<dbReference type="AlphaFoldDB" id="M7T6T9"/>
<dbReference type="eggNOG" id="ENOG502RS2E">
    <property type="taxonomic scope" value="Eukaryota"/>
</dbReference>
<proteinExistence type="predicted"/>
<evidence type="ECO:0000256" key="1">
    <source>
        <dbReference type="SAM" id="MobiDB-lite"/>
    </source>
</evidence>
<dbReference type="OrthoDB" id="3440029at2759"/>
<gene>
    <name evidence="2" type="ORF">UCREL1_355</name>
</gene>
<organism evidence="2 3">
    <name type="scientific">Eutypa lata (strain UCR-EL1)</name>
    <name type="common">Grapevine dieback disease fungus</name>
    <name type="synonym">Eutypa armeniacae</name>
    <dbReference type="NCBI Taxonomy" id="1287681"/>
    <lineage>
        <taxon>Eukaryota</taxon>
        <taxon>Fungi</taxon>
        <taxon>Dikarya</taxon>
        <taxon>Ascomycota</taxon>
        <taxon>Pezizomycotina</taxon>
        <taxon>Sordariomycetes</taxon>
        <taxon>Xylariomycetidae</taxon>
        <taxon>Xylariales</taxon>
        <taxon>Diatrypaceae</taxon>
        <taxon>Eutypa</taxon>
    </lineage>
</organism>